<dbReference type="OrthoDB" id="3979401at2759"/>
<organism evidence="1">
    <name type="scientific">Cyberlindnera fabianii</name>
    <name type="common">Yeast</name>
    <name type="synonym">Hansenula fabianii</name>
    <dbReference type="NCBI Taxonomy" id="36022"/>
    <lineage>
        <taxon>Eukaryota</taxon>
        <taxon>Fungi</taxon>
        <taxon>Dikarya</taxon>
        <taxon>Ascomycota</taxon>
        <taxon>Saccharomycotina</taxon>
        <taxon>Saccharomycetes</taxon>
        <taxon>Phaffomycetales</taxon>
        <taxon>Phaffomycetaceae</taxon>
        <taxon>Cyberlindnera</taxon>
    </lineage>
</organism>
<accession>A0A061AUA8</accession>
<reference evidence="1" key="1">
    <citation type="journal article" date="2014" name="Genome Announc.">
        <title>Genome sequence of the yeast Cyberlindnera fabianii (Hansenula fabianii).</title>
        <authorList>
            <person name="Freel K.C."/>
            <person name="Sarilar V."/>
            <person name="Neuveglise C."/>
            <person name="Devillers H."/>
            <person name="Friedrich A."/>
            <person name="Schacherer J."/>
        </authorList>
    </citation>
    <scope>NUCLEOTIDE SEQUENCE</scope>
    <source>
        <strain evidence="1">YJS4271</strain>
    </source>
</reference>
<dbReference type="VEuPathDB" id="FungiDB:BON22_3392"/>
<reference evidence="2" key="3">
    <citation type="submission" date="2017-01" db="EMBL/GenBank/DDBJ databases">
        <authorList>
            <person name="Mah S.A."/>
            <person name="Swanson W.J."/>
            <person name="Moy G.W."/>
            <person name="Vacquier V.D."/>
        </authorList>
    </citation>
    <scope>NUCLEOTIDE SEQUENCE [LARGE SCALE GENOMIC DNA]</scope>
    <source>
        <strain evidence="2">65</strain>
    </source>
</reference>
<proteinExistence type="predicted"/>
<evidence type="ECO:0000313" key="3">
    <source>
        <dbReference type="Proteomes" id="UP000189513"/>
    </source>
</evidence>
<sequence>MSALVSSLKYLTKPHTLRVVRGPASTTLSLFQQQSKPDLERLKEQFLYLKEYSYHDFSSRYKSWVELHPDEQEHFVSDYANLHQSKIVPKSHPNSFHNAIKQMDKENKDTSFLFFYLYEGLKDQAEAQYKKSRELVIMDDTYNLLVKRED</sequence>
<dbReference type="Proteomes" id="UP000189513">
    <property type="component" value="Unassembled WGS sequence"/>
</dbReference>
<evidence type="ECO:0000313" key="1">
    <source>
        <dbReference type="EMBL" id="CDR38936.1"/>
    </source>
</evidence>
<dbReference type="EMBL" id="MPUK01000006">
    <property type="protein sequence ID" value="ONH66827.1"/>
    <property type="molecule type" value="Genomic_DNA"/>
</dbReference>
<dbReference type="OMA" id="NSHYKSW"/>
<reference evidence="3" key="2">
    <citation type="journal article" date="2017" name="Genome Announc.">
        <title>Genome sequences of Cyberlindnera fabianii 65, Pichia kudriavzevii 129, and Saccharomyces cerevisiae 131 isolated from fermented masau fruits in Zimbabwe.</title>
        <authorList>
            <person name="van Rijswijck I.M.H."/>
            <person name="Derks M.F.L."/>
            <person name="Abee T."/>
            <person name="de Ridder D."/>
            <person name="Smid E.J."/>
        </authorList>
    </citation>
    <scope>NUCLEOTIDE SEQUENCE [LARGE SCALE GENOMIC DNA]</scope>
    <source>
        <strain evidence="3">65</strain>
    </source>
</reference>
<protein>
    <submittedName>
        <fullName evidence="1">CYFA0S02e08988g1_1</fullName>
    </submittedName>
</protein>
<evidence type="ECO:0000313" key="2">
    <source>
        <dbReference type="EMBL" id="ONH66827.1"/>
    </source>
</evidence>
<gene>
    <name evidence="2" type="ORF">BON22_3392</name>
    <name evidence="1" type="ORF">CYFA0S_02e08988g</name>
</gene>
<keyword evidence="3" id="KW-1185">Reference proteome</keyword>
<dbReference type="AlphaFoldDB" id="A0A061AUA8"/>
<name>A0A061AUA8_CYBFA</name>
<dbReference type="EMBL" id="LK052887">
    <property type="protein sequence ID" value="CDR38936.1"/>
    <property type="molecule type" value="Genomic_DNA"/>
</dbReference>